<evidence type="ECO:0000313" key="2">
    <source>
        <dbReference type="EMBL" id="KGD70631.1"/>
    </source>
</evidence>
<accession>A0A095T137</accession>
<dbReference type="eggNOG" id="COG3050">
    <property type="taxonomic scope" value="Bacteria"/>
</dbReference>
<keyword evidence="1" id="KW-0808">Transferase</keyword>
<dbReference type="InterPro" id="IPR004615">
    <property type="entry name" value="DNA_pol_III_psi"/>
</dbReference>
<keyword evidence="1" id="KW-0548">Nucleotidyltransferase</keyword>
<keyword evidence="3" id="KW-1185">Reference proteome</keyword>
<evidence type="ECO:0000256" key="1">
    <source>
        <dbReference type="PIRNR" id="PIRNR029225"/>
    </source>
</evidence>
<dbReference type="GO" id="GO:0008408">
    <property type="term" value="F:3'-5' exonuclease activity"/>
    <property type="evidence" value="ECO:0007669"/>
    <property type="project" value="InterPro"/>
</dbReference>
<name>A0A095T137_9GAMM</name>
<dbReference type="EMBL" id="JPKR02000003">
    <property type="protein sequence ID" value="KGD70631.1"/>
    <property type="molecule type" value="Genomic_DNA"/>
</dbReference>
<reference evidence="2" key="1">
    <citation type="submission" date="2014-12" db="EMBL/GenBank/DDBJ databases">
        <title>The draft genome of the Tatumella morbirosei type strain, LMG23360T isolated from pineapple rot.</title>
        <authorList>
            <person name="Smits T.H."/>
            <person name="Palmer M."/>
            <person name="Venter S.N."/>
            <person name="Duffy B."/>
            <person name="Steenkamp E.T."/>
            <person name="Chan W.Y."/>
            <person name="Coutinho T.A."/>
            <person name="Coetzee M.P."/>
            <person name="De Maayer P."/>
        </authorList>
    </citation>
    <scope>NUCLEOTIDE SEQUENCE [LARGE SCALE GENOMIC DNA]</scope>
    <source>
        <strain evidence="2">LMG 23360</strain>
    </source>
</reference>
<evidence type="ECO:0000313" key="3">
    <source>
        <dbReference type="Proteomes" id="UP000029577"/>
    </source>
</evidence>
<protein>
    <recommendedName>
        <fullName evidence="1">DNA polymerase III subunit psi</fullName>
    </recommendedName>
</protein>
<gene>
    <name evidence="2" type="ORF">HA49_19560</name>
</gene>
<comment type="function">
    <text evidence="1">Part of the beta sliding clamp loading complex, which hydrolyzes ATP to load the beta clamp onto primed DNA to form the DNA replication pre-initiation complex. DNA polymerase III is a complex, multichain enzyme responsible for most of the replicative synthesis in bacteria. This DNA polymerase also exhibits 3' to 5' exonuclease activity.</text>
</comment>
<dbReference type="STRING" id="642227.HA49_19560"/>
<dbReference type="RefSeq" id="WP_038023239.1">
    <property type="nucleotide sequence ID" value="NZ_JPKR02000003.1"/>
</dbReference>
<sequence length="136" mass="15515">MTSRRDWLLQQMGITQYRLHHPRVLQGEVAVRLHPDTRLVIVAAENLPSPPNFLRDVLQSLGLQQHQSRLLTARQLSMLPEPLTCPVWLLGVPADKQYSTVQLVSPPLAELINSSAAKRNLWQQITTYDSHFFSRA</sequence>
<dbReference type="InterPro" id="IPR036654">
    <property type="entry name" value="DNA_pol_III_psi_sf"/>
</dbReference>
<dbReference type="GO" id="GO:0003887">
    <property type="term" value="F:DNA-directed DNA polymerase activity"/>
    <property type="evidence" value="ECO:0007669"/>
    <property type="project" value="UniProtKB-KW"/>
</dbReference>
<dbReference type="Proteomes" id="UP000029577">
    <property type="component" value="Unassembled WGS sequence"/>
</dbReference>
<dbReference type="GO" id="GO:0006260">
    <property type="term" value="P:DNA replication"/>
    <property type="evidence" value="ECO:0007669"/>
    <property type="project" value="UniProtKB-KW"/>
</dbReference>
<dbReference type="SUPFAM" id="SSF102220">
    <property type="entry name" value="DNA polymerase III psi subunit"/>
    <property type="match status" value="1"/>
</dbReference>
<keyword evidence="1" id="KW-0235">DNA replication</keyword>
<keyword evidence="1" id="KW-0239">DNA-directed DNA polymerase</keyword>
<dbReference type="Pfam" id="PF03603">
    <property type="entry name" value="DNA_III_psi"/>
    <property type="match status" value="1"/>
</dbReference>
<dbReference type="PIRSF" id="PIRSF029225">
    <property type="entry name" value="DNA_pol_III_psi"/>
    <property type="match status" value="1"/>
</dbReference>
<comment type="caution">
    <text evidence="2">The sequence shown here is derived from an EMBL/GenBank/DDBJ whole genome shotgun (WGS) entry which is preliminary data.</text>
</comment>
<dbReference type="OrthoDB" id="5682636at2"/>
<organism evidence="2 3">
    <name type="scientific">Tatumella morbirosei</name>
    <dbReference type="NCBI Taxonomy" id="642227"/>
    <lineage>
        <taxon>Bacteria</taxon>
        <taxon>Pseudomonadati</taxon>
        <taxon>Pseudomonadota</taxon>
        <taxon>Gammaproteobacteria</taxon>
        <taxon>Enterobacterales</taxon>
        <taxon>Erwiniaceae</taxon>
        <taxon>Tatumella</taxon>
    </lineage>
</organism>
<dbReference type="AlphaFoldDB" id="A0A095T137"/>
<proteinExistence type="predicted"/>
<dbReference type="Gene3D" id="3.40.50.10220">
    <property type="entry name" value="DNA polymerase III, psi subunit"/>
    <property type="match status" value="1"/>
</dbReference>